<feature type="non-terminal residue" evidence="2">
    <location>
        <position position="1"/>
    </location>
</feature>
<keyword evidence="1" id="KW-0472">Membrane</keyword>
<dbReference type="AlphaFoldDB" id="A0AAV5VTZ8"/>
<proteinExistence type="predicted"/>
<evidence type="ECO:0000256" key="1">
    <source>
        <dbReference type="SAM" id="Phobius"/>
    </source>
</evidence>
<dbReference type="EMBL" id="BTSY01000004">
    <property type="protein sequence ID" value="GMT21848.1"/>
    <property type="molecule type" value="Genomic_DNA"/>
</dbReference>
<keyword evidence="1" id="KW-0812">Transmembrane</keyword>
<evidence type="ECO:0000313" key="3">
    <source>
        <dbReference type="Proteomes" id="UP001432322"/>
    </source>
</evidence>
<dbReference type="Proteomes" id="UP001432322">
    <property type="component" value="Unassembled WGS sequence"/>
</dbReference>
<gene>
    <name evidence="2" type="ORF">PFISCL1PPCAC_13145</name>
</gene>
<comment type="caution">
    <text evidence="2">The sequence shown here is derived from an EMBL/GenBank/DDBJ whole genome shotgun (WGS) entry which is preliminary data.</text>
</comment>
<accession>A0AAV5VTZ8</accession>
<evidence type="ECO:0000313" key="2">
    <source>
        <dbReference type="EMBL" id="GMT21848.1"/>
    </source>
</evidence>
<evidence type="ECO:0008006" key="4">
    <source>
        <dbReference type="Google" id="ProtNLM"/>
    </source>
</evidence>
<name>A0AAV5VTZ8_9BILA</name>
<feature type="transmembrane region" description="Helical" evidence="1">
    <location>
        <begin position="79"/>
        <end position="100"/>
    </location>
</feature>
<protein>
    <recommendedName>
        <fullName evidence="4">G protein-coupled receptor</fullName>
    </recommendedName>
</protein>
<organism evidence="2 3">
    <name type="scientific">Pristionchus fissidentatus</name>
    <dbReference type="NCBI Taxonomy" id="1538716"/>
    <lineage>
        <taxon>Eukaryota</taxon>
        <taxon>Metazoa</taxon>
        <taxon>Ecdysozoa</taxon>
        <taxon>Nematoda</taxon>
        <taxon>Chromadorea</taxon>
        <taxon>Rhabditida</taxon>
        <taxon>Rhabditina</taxon>
        <taxon>Diplogasteromorpha</taxon>
        <taxon>Diplogasteroidea</taxon>
        <taxon>Neodiplogasteridae</taxon>
        <taxon>Pristionchus</taxon>
    </lineage>
</organism>
<keyword evidence="3" id="KW-1185">Reference proteome</keyword>
<feature type="non-terminal residue" evidence="2">
    <location>
        <position position="169"/>
    </location>
</feature>
<sequence>VVLVVATAPDDTALAGPAVLLEGVPLVSLPSVTVYSTQSAFGFFSKSQVVPQICVFCSTVRSGLAQKGFVASAAHLAQFPFSFVVPGAAVVVVVVGALGFGQPRLPHITGQYACLTASGRASFVQKFTLRFHMAQFGWSLLPHWAVAAPTIEQRRAIVRRADMIGSADQ</sequence>
<keyword evidence="1" id="KW-1133">Transmembrane helix</keyword>
<reference evidence="2" key="1">
    <citation type="submission" date="2023-10" db="EMBL/GenBank/DDBJ databases">
        <title>Genome assembly of Pristionchus species.</title>
        <authorList>
            <person name="Yoshida K."/>
            <person name="Sommer R.J."/>
        </authorList>
    </citation>
    <scope>NUCLEOTIDE SEQUENCE</scope>
    <source>
        <strain evidence="2">RS5133</strain>
    </source>
</reference>